<evidence type="ECO:0000256" key="2">
    <source>
        <dbReference type="SAM" id="SignalP"/>
    </source>
</evidence>
<feature type="chain" id="PRO_5039199224" description="Lipoprotein" evidence="2">
    <location>
        <begin position="22"/>
        <end position="260"/>
    </location>
</feature>
<dbReference type="Proteomes" id="UP001519348">
    <property type="component" value="Unassembled WGS sequence"/>
</dbReference>
<sequence>MRKLKLLSVLFISSIILSACSNTNPFDELADEINSWLGADSTNTSEESTDPEEETENNTDTESNNEADNDTAGDTEDIETLDYSHLMNQGEAVTLDEGMHEVGKDIEPGRYVITADSGYGNIYVKNEENRGGFNETLAGESDSPEGQTTKIVGFLDEGYSVEIANFEQATFTPYETVSVETIFPGQWVAGEDFPAGVYDVSVPETEETGSLEVSSHPDYNKSRHTLGNAKYGGMTEFTMSFEDGDIVNLRYVPEVTLTER</sequence>
<reference evidence="4" key="1">
    <citation type="submission" date="2016-10" db="EMBL/GenBank/DDBJ databases">
        <authorList>
            <person name="de Groot N.N."/>
        </authorList>
    </citation>
    <scope>NUCLEOTIDE SEQUENCE [LARGE SCALE GENOMIC DNA]</scope>
    <source>
        <strain evidence="4">CGMCC 1.8911</strain>
    </source>
</reference>
<keyword evidence="6" id="KW-1185">Reference proteome</keyword>
<dbReference type="RefSeq" id="WP_092595882.1">
    <property type="nucleotide sequence ID" value="NZ_BMCN01000002.1"/>
</dbReference>
<evidence type="ECO:0000313" key="3">
    <source>
        <dbReference type="EMBL" id="MBP1952294.1"/>
    </source>
</evidence>
<dbReference type="EMBL" id="JAGGKN010000004">
    <property type="protein sequence ID" value="MBP1952294.1"/>
    <property type="molecule type" value="Genomic_DNA"/>
</dbReference>
<organism evidence="4 5">
    <name type="scientific">Jeotgalicoccus aerolatus</name>
    <dbReference type="NCBI Taxonomy" id="709510"/>
    <lineage>
        <taxon>Bacteria</taxon>
        <taxon>Bacillati</taxon>
        <taxon>Bacillota</taxon>
        <taxon>Bacilli</taxon>
        <taxon>Bacillales</taxon>
        <taxon>Staphylococcaceae</taxon>
        <taxon>Jeotgalicoccus</taxon>
    </lineage>
</organism>
<evidence type="ECO:0000313" key="5">
    <source>
        <dbReference type="Proteomes" id="UP000242700"/>
    </source>
</evidence>
<dbReference type="EMBL" id="FNFI01000003">
    <property type="protein sequence ID" value="SDJ90574.1"/>
    <property type="molecule type" value="Genomic_DNA"/>
</dbReference>
<evidence type="ECO:0000313" key="4">
    <source>
        <dbReference type="EMBL" id="SDJ90574.1"/>
    </source>
</evidence>
<accession>A0A1G8XK16</accession>
<evidence type="ECO:0000256" key="1">
    <source>
        <dbReference type="SAM" id="MobiDB-lite"/>
    </source>
</evidence>
<evidence type="ECO:0008006" key="7">
    <source>
        <dbReference type="Google" id="ProtNLM"/>
    </source>
</evidence>
<proteinExistence type="predicted"/>
<dbReference type="STRING" id="586411.SAMN05216187_103181"/>
<name>A0A1G8XK16_9STAP</name>
<dbReference type="PROSITE" id="PS51257">
    <property type="entry name" value="PROKAR_LIPOPROTEIN"/>
    <property type="match status" value="1"/>
</dbReference>
<feature type="region of interest" description="Disordered" evidence="1">
    <location>
        <begin position="39"/>
        <end position="74"/>
    </location>
</feature>
<reference evidence="5" key="2">
    <citation type="submission" date="2016-10" db="EMBL/GenBank/DDBJ databases">
        <authorList>
            <person name="Varghese N."/>
            <person name="Submissions S."/>
        </authorList>
    </citation>
    <scope>NUCLEOTIDE SEQUENCE [LARGE SCALE GENOMIC DNA]</scope>
    <source>
        <strain evidence="5">CGMCC 1.8911</strain>
    </source>
</reference>
<dbReference type="Proteomes" id="UP000242700">
    <property type="component" value="Unassembled WGS sequence"/>
</dbReference>
<feature type="signal peptide" evidence="2">
    <location>
        <begin position="1"/>
        <end position="21"/>
    </location>
</feature>
<reference evidence="3 6" key="3">
    <citation type="submission" date="2021-03" db="EMBL/GenBank/DDBJ databases">
        <title>Genomic Encyclopedia of Type Strains, Phase IV (KMG-IV): sequencing the most valuable type-strain genomes for metagenomic binning, comparative biology and taxonomic classification.</title>
        <authorList>
            <person name="Goeker M."/>
        </authorList>
    </citation>
    <scope>NUCLEOTIDE SEQUENCE [LARGE SCALE GENOMIC DNA]</scope>
    <source>
        <strain evidence="3 6">DSM 22420</strain>
    </source>
</reference>
<feature type="compositionally biased region" description="Acidic residues" evidence="1">
    <location>
        <begin position="47"/>
        <end position="74"/>
    </location>
</feature>
<dbReference type="OrthoDB" id="1650483at2"/>
<dbReference type="AlphaFoldDB" id="A0A1G8XK16"/>
<protein>
    <recommendedName>
        <fullName evidence="7">Lipoprotein</fullName>
    </recommendedName>
</protein>
<evidence type="ECO:0000313" key="6">
    <source>
        <dbReference type="Proteomes" id="UP001519348"/>
    </source>
</evidence>
<keyword evidence="2" id="KW-0732">Signal</keyword>
<gene>
    <name evidence="3" type="ORF">J2Z27_001342</name>
    <name evidence="4" type="ORF">SAMN05216187_103181</name>
</gene>